<evidence type="ECO:0000313" key="3">
    <source>
        <dbReference type="Proteomes" id="UP000184462"/>
    </source>
</evidence>
<keyword evidence="3" id="KW-1185">Reference proteome</keyword>
<proteinExistence type="predicted"/>
<dbReference type="Proteomes" id="UP000184462">
    <property type="component" value="Unassembled WGS sequence"/>
</dbReference>
<dbReference type="RefSeq" id="WP_073192936.1">
    <property type="nucleotide sequence ID" value="NZ_FQTW01000005.1"/>
</dbReference>
<dbReference type="OrthoDB" id="9790377at2"/>
<dbReference type="EMBL" id="FQTW01000005">
    <property type="protein sequence ID" value="SHE74573.1"/>
    <property type="molecule type" value="Genomic_DNA"/>
</dbReference>
<feature type="domain" description="Type I restriction enzyme R protein N-terminal" evidence="1">
    <location>
        <begin position="35"/>
        <end position="144"/>
    </location>
</feature>
<protein>
    <submittedName>
        <fullName evidence="2">Type I restriction enzyme R protein N terminus (HSDR_N)</fullName>
    </submittedName>
</protein>
<reference evidence="2 3" key="1">
    <citation type="submission" date="2016-11" db="EMBL/GenBank/DDBJ databases">
        <authorList>
            <person name="Jaros S."/>
            <person name="Januszkiewicz K."/>
            <person name="Wedrychowicz H."/>
        </authorList>
    </citation>
    <scope>NUCLEOTIDE SEQUENCE [LARGE SCALE GENOMIC DNA]</scope>
    <source>
        <strain evidence="2 3">DSM 25661</strain>
    </source>
</reference>
<dbReference type="InterPro" id="IPR029464">
    <property type="entry name" value="HSDR_N"/>
</dbReference>
<name>A0A1M4W0D2_9FLAO</name>
<evidence type="ECO:0000259" key="1">
    <source>
        <dbReference type="Pfam" id="PF13588"/>
    </source>
</evidence>
<dbReference type="STRING" id="1155689.SAMN05444278_1054"/>
<gene>
    <name evidence="2" type="ORF">SAMN05444278_1054</name>
</gene>
<dbReference type="Pfam" id="PF13588">
    <property type="entry name" value="HSDR_N_2"/>
    <property type="match status" value="1"/>
</dbReference>
<evidence type="ECO:0000313" key="2">
    <source>
        <dbReference type="EMBL" id="SHE74573.1"/>
    </source>
</evidence>
<sequence length="148" mass="17775">MQQLNFKKFQFKLKSSENKTFIFSRLRKKYLLLTPEEWVRQNCIEHLINEKHYSPNLLNEEKLVNLNGLKKRYDVVGFNNSGSIELLVECKAPNIKITQQTFDQIAQYNLKLNAKFLWVTNGISHYYCQIDYQQQQYIFLKDLPAYER</sequence>
<organism evidence="2 3">
    <name type="scientific">Psychroflexus salarius</name>
    <dbReference type="NCBI Taxonomy" id="1155689"/>
    <lineage>
        <taxon>Bacteria</taxon>
        <taxon>Pseudomonadati</taxon>
        <taxon>Bacteroidota</taxon>
        <taxon>Flavobacteriia</taxon>
        <taxon>Flavobacteriales</taxon>
        <taxon>Flavobacteriaceae</taxon>
        <taxon>Psychroflexus</taxon>
    </lineage>
</organism>
<accession>A0A1M4W0D2</accession>
<dbReference type="AlphaFoldDB" id="A0A1M4W0D2"/>